<evidence type="ECO:0000256" key="1">
    <source>
        <dbReference type="SAM" id="MobiDB-lite"/>
    </source>
</evidence>
<evidence type="ECO:0000313" key="2">
    <source>
        <dbReference type="EMBL" id="MDT0407761.1"/>
    </source>
</evidence>
<keyword evidence="3" id="KW-1185">Reference proteome</keyword>
<evidence type="ECO:0000313" key="3">
    <source>
        <dbReference type="Proteomes" id="UP001183610"/>
    </source>
</evidence>
<gene>
    <name evidence="2" type="ORF">RM698_01680</name>
</gene>
<protein>
    <submittedName>
        <fullName evidence="2">Uncharacterized protein</fullName>
    </submittedName>
</protein>
<dbReference type="Proteomes" id="UP001183610">
    <property type="component" value="Unassembled WGS sequence"/>
</dbReference>
<organism evidence="2 3">
    <name type="scientific">Streptomyces evansiae</name>
    <dbReference type="NCBI Taxonomy" id="3075535"/>
    <lineage>
        <taxon>Bacteria</taxon>
        <taxon>Bacillati</taxon>
        <taxon>Actinomycetota</taxon>
        <taxon>Actinomycetes</taxon>
        <taxon>Kitasatosporales</taxon>
        <taxon>Streptomycetaceae</taxon>
        <taxon>Streptomyces</taxon>
    </lineage>
</organism>
<feature type="region of interest" description="Disordered" evidence="1">
    <location>
        <begin position="56"/>
        <end position="77"/>
    </location>
</feature>
<dbReference type="EMBL" id="JAVRET010000002">
    <property type="protein sequence ID" value="MDT0407761.1"/>
    <property type="molecule type" value="Genomic_DNA"/>
</dbReference>
<feature type="compositionally biased region" description="Polar residues" evidence="1">
    <location>
        <begin position="61"/>
        <end position="77"/>
    </location>
</feature>
<comment type="caution">
    <text evidence="2">The sequence shown here is derived from an EMBL/GenBank/DDBJ whole genome shotgun (WGS) entry which is preliminary data.</text>
</comment>
<accession>A0ABU2QUY2</accession>
<reference evidence="3" key="1">
    <citation type="submission" date="2023-07" db="EMBL/GenBank/DDBJ databases">
        <title>30 novel species of actinomycetes from the DSMZ collection.</title>
        <authorList>
            <person name="Nouioui I."/>
        </authorList>
    </citation>
    <scope>NUCLEOTIDE SEQUENCE [LARGE SCALE GENOMIC DNA]</scope>
    <source>
        <strain evidence="3">DSM 41979</strain>
    </source>
</reference>
<sequence length="77" mass="8167">MSALTSGTGRLDDSPAVHRYGRWWLVSDAGAIPTDHVFASTLDTFARALLDADQTIAHLPTPTTSRNPTASDTGGQQ</sequence>
<proteinExistence type="predicted"/>
<dbReference type="RefSeq" id="WP_010262946.1">
    <property type="nucleotide sequence ID" value="NZ_JAVRET010000002.1"/>
</dbReference>
<name>A0ABU2QUY2_9ACTN</name>